<feature type="domain" description="Peptidase S8/S53" evidence="12">
    <location>
        <begin position="86"/>
        <end position="541"/>
    </location>
</feature>
<evidence type="ECO:0000256" key="2">
    <source>
        <dbReference type="ARBA" id="ARBA00004271"/>
    </source>
</evidence>
<keyword evidence="9 11" id="KW-0720">Serine protease</keyword>
<dbReference type="Pfam" id="PF17766">
    <property type="entry name" value="fn3_6"/>
    <property type="match status" value="1"/>
</dbReference>
<dbReference type="PRINTS" id="PR00723">
    <property type="entry name" value="SUBTILISIN"/>
</dbReference>
<dbReference type="InterPro" id="IPR041469">
    <property type="entry name" value="Subtilisin-like_FN3"/>
</dbReference>
<dbReference type="Pfam" id="PF00082">
    <property type="entry name" value="Peptidase_S8"/>
    <property type="match status" value="1"/>
</dbReference>
<comment type="caution">
    <text evidence="14">The sequence shown here is derived from an EMBL/GenBank/DDBJ whole genome shotgun (WGS) entry which is preliminary data.</text>
</comment>
<organism evidence="14 15">
    <name type="scientific">Rosa chinensis</name>
    <name type="common">China rose</name>
    <dbReference type="NCBI Taxonomy" id="74649"/>
    <lineage>
        <taxon>Eukaryota</taxon>
        <taxon>Viridiplantae</taxon>
        <taxon>Streptophyta</taxon>
        <taxon>Embryophyta</taxon>
        <taxon>Tracheophyta</taxon>
        <taxon>Spermatophyta</taxon>
        <taxon>Magnoliopsida</taxon>
        <taxon>eudicotyledons</taxon>
        <taxon>Gunneridae</taxon>
        <taxon>Pentapetalae</taxon>
        <taxon>rosids</taxon>
        <taxon>fabids</taxon>
        <taxon>Rosales</taxon>
        <taxon>Rosaceae</taxon>
        <taxon>Rosoideae</taxon>
        <taxon>Rosoideae incertae sedis</taxon>
        <taxon>Rosa</taxon>
    </lineage>
</organism>
<keyword evidence="4" id="KW-0052">Apoplast</keyword>
<dbReference type="EC" id="3.4.14.10" evidence="14"/>
<reference evidence="14 15" key="1">
    <citation type="journal article" date="2018" name="Nat. Genet.">
        <title>The Rosa genome provides new insights in the design of modern roses.</title>
        <authorList>
            <person name="Bendahmane M."/>
        </authorList>
    </citation>
    <scope>NUCLEOTIDE SEQUENCE [LARGE SCALE GENOMIC DNA]</scope>
    <source>
        <strain evidence="15">cv. Old Blush</strain>
    </source>
</reference>
<evidence type="ECO:0000259" key="12">
    <source>
        <dbReference type="Pfam" id="PF00082"/>
    </source>
</evidence>
<evidence type="ECO:0000259" key="13">
    <source>
        <dbReference type="Pfam" id="PF17766"/>
    </source>
</evidence>
<evidence type="ECO:0000256" key="1">
    <source>
        <dbReference type="ARBA" id="ARBA00002076"/>
    </source>
</evidence>
<dbReference type="InterPro" id="IPR023828">
    <property type="entry name" value="Peptidase_S8_Ser-AS"/>
</dbReference>
<evidence type="ECO:0000256" key="11">
    <source>
        <dbReference type="PROSITE-ProRule" id="PRU01240"/>
    </source>
</evidence>
<comment type="subcellular location">
    <subcellularLocation>
        <location evidence="2">Secreted</location>
        <location evidence="2">Extracellular space</location>
        <location evidence="2">Apoplast</location>
    </subcellularLocation>
</comment>
<protein>
    <submittedName>
        <fullName evidence="14">Putative tripeptidyl-peptidase II</fullName>
        <ecNumber evidence="14">3.4.14.10</ecNumber>
    </submittedName>
</protein>
<dbReference type="InterPro" id="IPR036852">
    <property type="entry name" value="Peptidase_S8/S53_dom_sf"/>
</dbReference>
<evidence type="ECO:0000256" key="10">
    <source>
        <dbReference type="PIRSR" id="PIRSR615500-1"/>
    </source>
</evidence>
<accession>A0A2P6P4B7</accession>
<keyword evidence="6 11" id="KW-0645">Protease</keyword>
<dbReference type="GO" id="GO:0006508">
    <property type="term" value="P:proteolysis"/>
    <property type="evidence" value="ECO:0007669"/>
    <property type="project" value="UniProtKB-KW"/>
</dbReference>
<dbReference type="Gene3D" id="2.60.40.2310">
    <property type="match status" value="1"/>
</dbReference>
<comment type="similarity">
    <text evidence="3 11">Belongs to the peptidase S8 family.</text>
</comment>
<keyword evidence="7" id="KW-0732">Signal</keyword>
<dbReference type="Gene3D" id="3.50.30.30">
    <property type="match status" value="1"/>
</dbReference>
<dbReference type="CDD" id="cd04852">
    <property type="entry name" value="Peptidases_S8_3"/>
    <property type="match status" value="1"/>
</dbReference>
<dbReference type="Proteomes" id="UP000238479">
    <property type="component" value="Chromosome 7"/>
</dbReference>
<dbReference type="Gramene" id="PRQ16752">
    <property type="protein sequence ID" value="PRQ16752"/>
    <property type="gene ID" value="RchiOBHm_Chr7g0187651"/>
</dbReference>
<evidence type="ECO:0000256" key="8">
    <source>
        <dbReference type="ARBA" id="ARBA00022801"/>
    </source>
</evidence>
<gene>
    <name evidence="14" type="ORF">RchiOBHm_Chr7g0187651</name>
</gene>
<sequence>MGKRHHHDPEVVTCLHHDMLASVVGRSLASFESKFTESQAKKMADFPGVIRVIPNHFHSLQTTRSWDYLGLSPNSPNTLLNDTNLGDGIIIGLLDTGIWPESEVFNDEDLGPIPSQWKGQCVSGQQFNASTACNNKLIGAKYYIDGFLAENEQPFNTTDSPDFLSPRDVVGHGTHTSTIAGGSFVYNASYKGIGLGIVRGGAPRARLAMYKVCWNVPRGQCSNVDMLKAFDDAIHDGVDVISVSLGTQLPLFSEVDDRDAISIGSFHAVTKGIPVVGGAANEGPSAYTVENTAPWILTVAASTIDRSFPTNITLGNNSTILGQALFAGTEGDFTGLVYPENPGLIPSLAGVCEALILNNTPVAGNVVLCFTSVARRTPVALAVSSVRAAGGVGVIVAKSPGDVLGPCSSDFPCIEVDYELGTQILFYIRSTSSPVVKLSPSMTLVGKPVSTKVAAFSSRGPNSISPAILKPDIAAPGVSILAASSPFDPYMNGGFALHSGTSMATPHVSGIVALLKALHSDWSPAAIRSAITTTAWKTDPFGEPIFAEGSPQKLADPFDYGGGIVNPNKAADPGLIYDMGINHYIIYLCAVGYNNSVISQLVGNSTTCSSTKPSVLDVNLPSITIPNLRENITLTRSVTNVGPVNSTYRGRISLPLGISVAVRPETLVFNSDIKTISFTVAVSTTHEVNTGYYFGTLAWTDDDGGHVVTIPISVRTQIIRYYADGN</sequence>
<dbReference type="EMBL" id="PDCK01000045">
    <property type="protein sequence ID" value="PRQ16752.1"/>
    <property type="molecule type" value="Genomic_DNA"/>
</dbReference>
<dbReference type="Gene3D" id="3.40.50.200">
    <property type="entry name" value="Peptidase S8/S53 domain"/>
    <property type="match status" value="1"/>
</dbReference>
<dbReference type="FunFam" id="3.50.30.30:FF:000005">
    <property type="entry name" value="subtilisin-like protease SBT1.5"/>
    <property type="match status" value="1"/>
</dbReference>
<feature type="active site" description="Charge relay system" evidence="10 11">
    <location>
        <position position="172"/>
    </location>
</feature>
<dbReference type="GO" id="GO:0004252">
    <property type="term" value="F:serine-type endopeptidase activity"/>
    <property type="evidence" value="ECO:0007669"/>
    <property type="project" value="UniProtKB-UniRule"/>
</dbReference>
<dbReference type="PANTHER" id="PTHR10795">
    <property type="entry name" value="PROPROTEIN CONVERTASE SUBTILISIN/KEXIN"/>
    <property type="match status" value="1"/>
</dbReference>
<dbReference type="GO" id="GO:0009610">
    <property type="term" value="P:response to symbiotic fungus"/>
    <property type="evidence" value="ECO:0007669"/>
    <property type="project" value="UniProtKB-ARBA"/>
</dbReference>
<keyword evidence="5" id="KW-0964">Secreted</keyword>
<dbReference type="GO" id="GO:0008240">
    <property type="term" value="F:tripeptidyl-peptidase activity"/>
    <property type="evidence" value="ECO:0007669"/>
    <property type="project" value="UniProtKB-EC"/>
</dbReference>
<evidence type="ECO:0000313" key="15">
    <source>
        <dbReference type="Proteomes" id="UP000238479"/>
    </source>
</evidence>
<feature type="domain" description="Subtilisin-like protease fibronectin type-III" evidence="13">
    <location>
        <begin position="617"/>
        <end position="714"/>
    </location>
</feature>
<feature type="active site" description="Charge relay system" evidence="10 11">
    <location>
        <position position="95"/>
    </location>
</feature>
<feature type="active site" description="Charge relay system" evidence="10 11">
    <location>
        <position position="502"/>
    </location>
</feature>
<dbReference type="PROSITE" id="PS00138">
    <property type="entry name" value="SUBTILASE_SER"/>
    <property type="match status" value="1"/>
</dbReference>
<evidence type="ECO:0000256" key="5">
    <source>
        <dbReference type="ARBA" id="ARBA00022525"/>
    </source>
</evidence>
<evidence type="ECO:0000313" key="14">
    <source>
        <dbReference type="EMBL" id="PRQ16752.1"/>
    </source>
</evidence>
<evidence type="ECO:0000256" key="7">
    <source>
        <dbReference type="ARBA" id="ARBA00022729"/>
    </source>
</evidence>
<evidence type="ECO:0000256" key="6">
    <source>
        <dbReference type="ARBA" id="ARBA00022670"/>
    </source>
</evidence>
<dbReference type="AlphaFoldDB" id="A0A2P6P4B7"/>
<evidence type="ECO:0000256" key="9">
    <source>
        <dbReference type="ARBA" id="ARBA00022825"/>
    </source>
</evidence>
<comment type="function">
    <text evidence="1">Required for arbuscular mycorrhiza (AM) development during AM symbiosis with AM fungi (e.g. Glomeromycota intraradices).</text>
</comment>
<dbReference type="InterPro" id="IPR015500">
    <property type="entry name" value="Peptidase_S8_subtilisin-rel"/>
</dbReference>
<dbReference type="GO" id="GO:0009609">
    <property type="term" value="P:response to symbiotic bacterium"/>
    <property type="evidence" value="ECO:0007669"/>
    <property type="project" value="UniProtKB-ARBA"/>
</dbReference>
<keyword evidence="8 11" id="KW-0378">Hydrolase</keyword>
<evidence type="ECO:0000256" key="4">
    <source>
        <dbReference type="ARBA" id="ARBA00022523"/>
    </source>
</evidence>
<name>A0A2P6P4B7_ROSCH</name>
<dbReference type="InterPro" id="IPR034197">
    <property type="entry name" value="Peptidases_S8_3"/>
</dbReference>
<dbReference type="InterPro" id="IPR045051">
    <property type="entry name" value="SBT"/>
</dbReference>
<keyword evidence="15" id="KW-1185">Reference proteome</keyword>
<dbReference type="SUPFAM" id="SSF52743">
    <property type="entry name" value="Subtilisin-like"/>
    <property type="match status" value="1"/>
</dbReference>
<dbReference type="InterPro" id="IPR000209">
    <property type="entry name" value="Peptidase_S8/S53_dom"/>
</dbReference>
<dbReference type="FunFam" id="3.40.50.200:FF:000006">
    <property type="entry name" value="Subtilisin-like protease SBT1.5"/>
    <property type="match status" value="1"/>
</dbReference>
<evidence type="ECO:0000256" key="3">
    <source>
        <dbReference type="ARBA" id="ARBA00011073"/>
    </source>
</evidence>
<dbReference type="FunFam" id="2.60.40.2310:FF:000001">
    <property type="entry name" value="Subtilisin-like protease SBT1.5"/>
    <property type="match status" value="1"/>
</dbReference>
<dbReference type="CDD" id="cd02120">
    <property type="entry name" value="PA_subtilisin_like"/>
    <property type="match status" value="1"/>
</dbReference>
<dbReference type="PROSITE" id="PS51892">
    <property type="entry name" value="SUBTILASE"/>
    <property type="match status" value="1"/>
</dbReference>
<dbReference type="GO" id="GO:0048046">
    <property type="term" value="C:apoplast"/>
    <property type="evidence" value="ECO:0007669"/>
    <property type="project" value="UniProtKB-SubCell"/>
</dbReference>
<dbReference type="OMA" id="NAGGFAM"/>
<proteinExistence type="inferred from homology"/>